<organism evidence="3 4">
    <name type="scientific">Croceimicrobium hydrocarbonivorans</name>
    <dbReference type="NCBI Taxonomy" id="2761580"/>
    <lineage>
        <taxon>Bacteria</taxon>
        <taxon>Pseudomonadati</taxon>
        <taxon>Bacteroidota</taxon>
        <taxon>Flavobacteriia</taxon>
        <taxon>Flavobacteriales</taxon>
        <taxon>Owenweeksiaceae</taxon>
        <taxon>Croceimicrobium</taxon>
    </lineage>
</organism>
<name>A0A7H0VE15_9FLAO</name>
<gene>
    <name evidence="3" type="ORF">H4K34_16550</name>
</gene>
<dbReference type="Gene3D" id="4.10.520.10">
    <property type="entry name" value="IHF-like DNA-binding proteins"/>
    <property type="match status" value="1"/>
</dbReference>
<dbReference type="NCBIfam" id="TIGR01201">
    <property type="entry name" value="HU_rel"/>
    <property type="match status" value="1"/>
</dbReference>
<dbReference type="RefSeq" id="WP_210758498.1">
    <property type="nucleotide sequence ID" value="NZ_CP060139.1"/>
</dbReference>
<proteinExistence type="predicted"/>
<accession>A0A7H0VE15</accession>
<dbReference type="Pfam" id="PF18291">
    <property type="entry name" value="HU-HIG"/>
    <property type="match status" value="1"/>
</dbReference>
<dbReference type="InterPro" id="IPR010992">
    <property type="entry name" value="IHF-like_DNA-bd_dom_sf"/>
</dbReference>
<keyword evidence="1 3" id="KW-0238">DNA-binding</keyword>
<evidence type="ECO:0000259" key="2">
    <source>
        <dbReference type="Pfam" id="PF18291"/>
    </source>
</evidence>
<dbReference type="SUPFAM" id="SSF47729">
    <property type="entry name" value="IHF-like DNA-binding proteins"/>
    <property type="match status" value="1"/>
</dbReference>
<dbReference type="AlphaFoldDB" id="A0A7H0VE15"/>
<dbReference type="InterPro" id="IPR041607">
    <property type="entry name" value="HU-HIG"/>
</dbReference>
<evidence type="ECO:0000256" key="1">
    <source>
        <dbReference type="ARBA" id="ARBA00023125"/>
    </source>
</evidence>
<dbReference type="Proteomes" id="UP000516305">
    <property type="component" value="Chromosome"/>
</dbReference>
<feature type="domain" description="HU" evidence="2">
    <location>
        <begin position="1"/>
        <end position="125"/>
    </location>
</feature>
<protein>
    <submittedName>
        <fullName evidence="3">HU family DNA-binding protein</fullName>
    </submittedName>
</protein>
<dbReference type="KEGG" id="chyd:H4K34_16550"/>
<dbReference type="EMBL" id="CP060139">
    <property type="protein sequence ID" value="QNR23963.1"/>
    <property type="molecule type" value="Genomic_DNA"/>
</dbReference>
<dbReference type="InterPro" id="IPR005902">
    <property type="entry name" value="HU_DNA-bd_put"/>
</dbReference>
<sequence>MSVQFKVIQRKNPQDFSAAPLHYALAVRGQKVDLDGLSALISDGSTVRQNDVYAVLIGMVNAIIHELQNGRVVQLGKLGSFAISISAEGRQSDEEVTAASIKKSRILYRPQKELQDMLKTLKFERQSSAASS</sequence>
<dbReference type="GO" id="GO:0003677">
    <property type="term" value="F:DNA binding"/>
    <property type="evidence" value="ECO:0007669"/>
    <property type="project" value="UniProtKB-KW"/>
</dbReference>
<evidence type="ECO:0000313" key="3">
    <source>
        <dbReference type="EMBL" id="QNR23963.1"/>
    </source>
</evidence>
<evidence type="ECO:0000313" key="4">
    <source>
        <dbReference type="Proteomes" id="UP000516305"/>
    </source>
</evidence>
<keyword evidence="4" id="KW-1185">Reference proteome</keyword>
<reference evidence="3 4" key="1">
    <citation type="submission" date="2020-08" db="EMBL/GenBank/DDBJ databases">
        <title>Croceimicrobium hydrocarbonivorans gen. nov., sp. nov., a novel marine bacterium isolated from a bacterial consortium that degrades polyethylene terephthalate.</title>
        <authorList>
            <person name="Liu R."/>
        </authorList>
    </citation>
    <scope>NUCLEOTIDE SEQUENCE [LARGE SCALE GENOMIC DNA]</scope>
    <source>
        <strain evidence="3 4">A20-9</strain>
    </source>
</reference>